<dbReference type="Pfam" id="PF02673">
    <property type="entry name" value="BacA"/>
    <property type="match status" value="1"/>
</dbReference>
<comment type="miscellaneous">
    <text evidence="14">Bacitracin is thought to be involved in the inhibition of peptidoglycan synthesis by sequestering undecaprenyl diphosphate, thereby reducing the pool of lipid carrier available.</text>
</comment>
<comment type="subcellular location">
    <subcellularLocation>
        <location evidence="1 14">Cell membrane</location>
        <topology evidence="1 14">Multi-pass membrane protein</topology>
    </subcellularLocation>
</comment>
<keyword evidence="6 14" id="KW-0812">Transmembrane</keyword>
<evidence type="ECO:0000256" key="5">
    <source>
        <dbReference type="ARBA" id="ARBA00022475"/>
    </source>
</evidence>
<evidence type="ECO:0000256" key="1">
    <source>
        <dbReference type="ARBA" id="ARBA00004651"/>
    </source>
</evidence>
<dbReference type="EMBL" id="PEZW01000021">
    <property type="protein sequence ID" value="PIS07489.1"/>
    <property type="molecule type" value="Genomic_DNA"/>
</dbReference>
<dbReference type="HAMAP" id="MF_01006">
    <property type="entry name" value="Undec_diphosphatase"/>
    <property type="match status" value="1"/>
</dbReference>
<keyword evidence="14" id="KW-0133">Cell shape</keyword>
<evidence type="ECO:0000256" key="2">
    <source>
        <dbReference type="ARBA" id="ARBA00010621"/>
    </source>
</evidence>
<feature type="transmembrane region" description="Helical" evidence="14">
    <location>
        <begin position="208"/>
        <end position="229"/>
    </location>
</feature>
<evidence type="ECO:0000256" key="12">
    <source>
        <dbReference type="ARBA" id="ARBA00032932"/>
    </source>
</evidence>
<evidence type="ECO:0000256" key="8">
    <source>
        <dbReference type="ARBA" id="ARBA00022989"/>
    </source>
</evidence>
<feature type="transmembrane region" description="Helical" evidence="14">
    <location>
        <begin position="175"/>
        <end position="196"/>
    </location>
</feature>
<proteinExistence type="inferred from homology"/>
<evidence type="ECO:0000256" key="3">
    <source>
        <dbReference type="ARBA" id="ARBA00012374"/>
    </source>
</evidence>
<evidence type="ECO:0000256" key="4">
    <source>
        <dbReference type="ARBA" id="ARBA00021581"/>
    </source>
</evidence>
<comment type="catalytic activity">
    <reaction evidence="13 14">
        <text>di-trans,octa-cis-undecaprenyl diphosphate + H2O = di-trans,octa-cis-undecaprenyl phosphate + phosphate + H(+)</text>
        <dbReference type="Rhea" id="RHEA:28094"/>
        <dbReference type="ChEBI" id="CHEBI:15377"/>
        <dbReference type="ChEBI" id="CHEBI:15378"/>
        <dbReference type="ChEBI" id="CHEBI:43474"/>
        <dbReference type="ChEBI" id="CHEBI:58405"/>
        <dbReference type="ChEBI" id="CHEBI:60392"/>
        <dbReference type="EC" id="3.6.1.27"/>
    </reaction>
</comment>
<dbReference type="Proteomes" id="UP000231382">
    <property type="component" value="Unassembled WGS sequence"/>
</dbReference>
<evidence type="ECO:0000256" key="11">
    <source>
        <dbReference type="ARBA" id="ARBA00032707"/>
    </source>
</evidence>
<keyword evidence="14" id="KW-0961">Cell wall biogenesis/degradation</keyword>
<dbReference type="AlphaFoldDB" id="A0A2H0W5X8"/>
<keyword evidence="8 14" id="KW-1133">Transmembrane helix</keyword>
<dbReference type="NCBIfam" id="TIGR00753">
    <property type="entry name" value="undec_PP_bacA"/>
    <property type="match status" value="1"/>
</dbReference>
<feature type="transmembrane region" description="Helical" evidence="14">
    <location>
        <begin position="7"/>
        <end position="29"/>
    </location>
</feature>
<feature type="transmembrane region" description="Helical" evidence="14">
    <location>
        <begin position="41"/>
        <end position="62"/>
    </location>
</feature>
<name>A0A2H0W5X8_9BACT</name>
<keyword evidence="10 14" id="KW-0046">Antibiotic resistance</keyword>
<organism evidence="15 16">
    <name type="scientific">Candidatus Berkelbacteria bacterium CG10_big_fil_rev_8_21_14_0_10_43_13</name>
    <dbReference type="NCBI Taxonomy" id="1974514"/>
    <lineage>
        <taxon>Bacteria</taxon>
        <taxon>Candidatus Berkelbacteria</taxon>
    </lineage>
</organism>
<dbReference type="NCBIfam" id="NF001389">
    <property type="entry name" value="PRK00281.1-2"/>
    <property type="match status" value="1"/>
</dbReference>
<accession>A0A2H0W5X8</accession>
<evidence type="ECO:0000256" key="14">
    <source>
        <dbReference type="HAMAP-Rule" id="MF_01006"/>
    </source>
</evidence>
<evidence type="ECO:0000256" key="9">
    <source>
        <dbReference type="ARBA" id="ARBA00023136"/>
    </source>
</evidence>
<dbReference type="EC" id="3.6.1.27" evidence="3 14"/>
<evidence type="ECO:0000313" key="15">
    <source>
        <dbReference type="EMBL" id="PIS07489.1"/>
    </source>
</evidence>
<dbReference type="GO" id="GO:0046677">
    <property type="term" value="P:response to antibiotic"/>
    <property type="evidence" value="ECO:0007669"/>
    <property type="project" value="UniProtKB-UniRule"/>
</dbReference>
<reference evidence="16" key="1">
    <citation type="submission" date="2017-09" db="EMBL/GenBank/DDBJ databases">
        <title>Depth-based differentiation of microbial function through sediment-hosted aquifers and enrichment of novel symbionts in the deep terrestrial subsurface.</title>
        <authorList>
            <person name="Probst A.J."/>
            <person name="Ladd B."/>
            <person name="Jarett J.K."/>
            <person name="Geller-Mcgrath D.E."/>
            <person name="Sieber C.M.K."/>
            <person name="Emerson J.B."/>
            <person name="Anantharaman K."/>
            <person name="Thomas B.C."/>
            <person name="Malmstrom R."/>
            <person name="Stieglmeier M."/>
            <person name="Klingl A."/>
            <person name="Woyke T."/>
            <person name="Ryan C.M."/>
            <person name="Banfield J.F."/>
        </authorList>
    </citation>
    <scope>NUCLEOTIDE SEQUENCE [LARGE SCALE GENOMIC DNA]</scope>
</reference>
<dbReference type="InterPro" id="IPR003824">
    <property type="entry name" value="UppP"/>
</dbReference>
<keyword evidence="9 14" id="KW-0472">Membrane</keyword>
<dbReference type="NCBIfam" id="NF001390">
    <property type="entry name" value="PRK00281.1-4"/>
    <property type="match status" value="1"/>
</dbReference>
<feature type="transmembrane region" description="Helical" evidence="14">
    <location>
        <begin position="96"/>
        <end position="118"/>
    </location>
</feature>
<dbReference type="GO" id="GO:0050380">
    <property type="term" value="F:undecaprenyl-diphosphatase activity"/>
    <property type="evidence" value="ECO:0007669"/>
    <property type="project" value="UniProtKB-UniRule"/>
</dbReference>
<evidence type="ECO:0000256" key="7">
    <source>
        <dbReference type="ARBA" id="ARBA00022801"/>
    </source>
</evidence>
<feature type="transmembrane region" description="Helical" evidence="14">
    <location>
        <begin position="71"/>
        <end position="90"/>
    </location>
</feature>
<comment type="caution">
    <text evidence="15">The sequence shown here is derived from an EMBL/GenBank/DDBJ whole genome shotgun (WGS) entry which is preliminary data.</text>
</comment>
<evidence type="ECO:0000256" key="13">
    <source>
        <dbReference type="ARBA" id="ARBA00047594"/>
    </source>
</evidence>
<keyword evidence="5 14" id="KW-1003">Cell membrane</keyword>
<evidence type="ECO:0000256" key="6">
    <source>
        <dbReference type="ARBA" id="ARBA00022692"/>
    </source>
</evidence>
<dbReference type="PANTHER" id="PTHR30622">
    <property type="entry name" value="UNDECAPRENYL-DIPHOSPHATASE"/>
    <property type="match status" value="1"/>
</dbReference>
<comment type="similarity">
    <text evidence="2 14">Belongs to the UppP family.</text>
</comment>
<keyword evidence="7 14" id="KW-0378">Hydrolase</keyword>
<dbReference type="GO" id="GO:0071555">
    <property type="term" value="P:cell wall organization"/>
    <property type="evidence" value="ECO:0007669"/>
    <property type="project" value="UniProtKB-KW"/>
</dbReference>
<gene>
    <name evidence="14" type="primary">uppP</name>
    <name evidence="15" type="ORF">COT78_03400</name>
</gene>
<dbReference type="GO" id="GO:0009252">
    <property type="term" value="P:peptidoglycan biosynthetic process"/>
    <property type="evidence" value="ECO:0007669"/>
    <property type="project" value="UniProtKB-KW"/>
</dbReference>
<dbReference type="GO" id="GO:0008360">
    <property type="term" value="P:regulation of cell shape"/>
    <property type="evidence" value="ECO:0007669"/>
    <property type="project" value="UniProtKB-KW"/>
</dbReference>
<evidence type="ECO:0000313" key="16">
    <source>
        <dbReference type="Proteomes" id="UP000231382"/>
    </source>
</evidence>
<dbReference type="PANTHER" id="PTHR30622:SF3">
    <property type="entry name" value="UNDECAPRENYL-DIPHOSPHATASE"/>
    <property type="match status" value="1"/>
</dbReference>
<comment type="function">
    <text evidence="14">Catalyzes the dephosphorylation of undecaprenyl diphosphate (UPP). Confers resistance to bacitracin.</text>
</comment>
<protein>
    <recommendedName>
        <fullName evidence="4 14">Undecaprenyl-diphosphatase</fullName>
        <ecNumber evidence="3 14">3.6.1.27</ecNumber>
    </recommendedName>
    <alternativeName>
        <fullName evidence="12 14">Bacitracin resistance protein</fullName>
    </alternativeName>
    <alternativeName>
        <fullName evidence="11 14">Undecaprenyl pyrophosphate phosphatase</fullName>
    </alternativeName>
</protein>
<sequence length="255" mass="28388">MTILHSIILGIIEGITEFLPISSTAHLVLVSHLLQISQSEFVKTFEISIQFGAILAVLYLYWQKIFHNFEVLKRIIVAFIPTGILGLIFYKVVKNFLLEDISVIIWAMILGGVFLILFERWHQEKAEATAQLENITYKQCLVLGVFQSFAMVPGVSRSAATIIGGLFLGLKRKTIVEFSFLLALPTMLAAAGYDLIKTSATFTSNDFFALGIGFAVSFVVAVLAIKFLLDYVRKHDFTAFGIYRIVAGIVLLLTL</sequence>
<keyword evidence="14" id="KW-0573">Peptidoglycan synthesis</keyword>
<dbReference type="GO" id="GO:0005886">
    <property type="term" value="C:plasma membrane"/>
    <property type="evidence" value="ECO:0007669"/>
    <property type="project" value="UniProtKB-SubCell"/>
</dbReference>
<evidence type="ECO:0000256" key="10">
    <source>
        <dbReference type="ARBA" id="ARBA00023251"/>
    </source>
</evidence>